<feature type="region of interest" description="Disordered" evidence="1">
    <location>
        <begin position="568"/>
        <end position="590"/>
    </location>
</feature>
<feature type="compositionally biased region" description="Polar residues" evidence="1">
    <location>
        <begin position="76"/>
        <end position="89"/>
    </location>
</feature>
<protein>
    <submittedName>
        <fullName evidence="3 4">Uncharacterized protein LOC111088910</fullName>
    </submittedName>
</protein>
<dbReference type="RefSeq" id="XP_022255914.1">
    <property type="nucleotide sequence ID" value="XM_022400206.1"/>
</dbReference>
<dbReference type="Proteomes" id="UP000694941">
    <property type="component" value="Unplaced"/>
</dbReference>
<feature type="region of interest" description="Disordered" evidence="1">
    <location>
        <begin position="31"/>
        <end position="90"/>
    </location>
</feature>
<proteinExistence type="predicted"/>
<name>A0ABM1TJ58_LIMPO</name>
<accession>A0ABM1TJ58</accession>
<reference evidence="3 4" key="1">
    <citation type="submission" date="2025-05" db="UniProtKB">
        <authorList>
            <consortium name="RefSeq"/>
        </authorList>
    </citation>
    <scope>IDENTIFICATION</scope>
    <source>
        <tissue evidence="3 4">Muscle</tissue>
    </source>
</reference>
<feature type="compositionally biased region" description="Polar residues" evidence="1">
    <location>
        <begin position="575"/>
        <end position="590"/>
    </location>
</feature>
<feature type="compositionally biased region" description="Basic residues" evidence="1">
    <location>
        <begin position="694"/>
        <end position="705"/>
    </location>
</feature>
<evidence type="ECO:0000256" key="1">
    <source>
        <dbReference type="SAM" id="MobiDB-lite"/>
    </source>
</evidence>
<keyword evidence="2" id="KW-1185">Reference proteome</keyword>
<feature type="region of interest" description="Disordered" evidence="1">
    <location>
        <begin position="226"/>
        <end position="268"/>
    </location>
</feature>
<feature type="region of interest" description="Disordered" evidence="1">
    <location>
        <begin position="116"/>
        <end position="140"/>
    </location>
</feature>
<gene>
    <name evidence="3 4" type="primary">LOC111088910</name>
</gene>
<sequence>MKRQPETSENLCLRYNLVLSECNAYETTVKGEGESSIITGPVFSNGEVSGGGQRSMTFTSSSSEANELTADDKQESSPSIRSNQSQQKGASCRLGLAPLKVTSAADRRPEDILASVERESGLSQKSEHREQKIESLQSDHVDENVSVSQACEFVIDAQEQCDQCQANYVETDVNAPRSKKVCCKYSNDIIGESAERTQRNQSVKVTDTNVQELHTIITENDVQLMSTRVSPKRSEVTPSGTENVGMASSHNEEESLGQLNSDDLPMNNEEKATTDEVECGFNTLTNSIEGKASIVSDLDHRNERGYNQNISQNSKPFKSSLKKSYNRFKNRSSRVTFSETMTVFSEEFSRPKVVAIRPTDLTLTEACSVYEPPPQYQDSLDLNPPTEYQDTTDDVTFLLEREFDTVSIETASEEGGITEVTNGNCNVKVRLNKGNTTVETCVVRDTLSSVGEDKDVCVEKAPLCTINPGEDIQKRLECETFLEEEKETCENGNSSKNTAVLTLDNVSSDDRISDSLESKTRECVPDVLSGITELETKTPALEKQPSSLSPPLKQFSVDLVHPGKEDEDWQAELNPRSSIQETDSDSSMSSQETIIMMTSEERKRNEEHIRDSLRRYEKLRRRILGDHVSGNLNENLTYNLHGSEYNKLTGSSPFLRDEKRNERLKEHSELRLNGILRTNSQIRETIEKNALRRSLQKKTKARKKYSPSGGEVNKEQSKSPPKSDTSLVEKLKWLTSEISEQEGELGTGTNSLQNYTCNIAENHNHEAVSFEGALPEEPVNGKVLCDQYLPQTGRSLPVILRKKRHVHGQGNFQKRPSSLGNDWEDLSSRDERLATMMIPSDLRDWKIDYQSSGFSSPTSNGIAQPFTNGGVIDDLRSFHAPSLRLSHGGKRGVLTSGASDELERFVKQDLIRIERIRKRYSLSEDDTGLAFGFSRRPSVRGIRPRFGSTTEIMKQMQLQLEPPALTNIGNHVTWWPYATVVNGNRSQQRDQSYKAALVLPGVREEEVNGPDLIPEVHRKKVLPKRTNMRSSTSDILSHPQARNVQEGNPVHFYNDGFASHNRINKRTGKRVVYSQNERGVPEGASSSPRAASDSVFHRESSYGKSEPIKETGVIYYAMNV</sequence>
<feature type="compositionally biased region" description="Polar residues" evidence="1">
    <location>
        <begin position="236"/>
        <end position="249"/>
    </location>
</feature>
<feature type="region of interest" description="Disordered" evidence="1">
    <location>
        <begin position="690"/>
        <end position="727"/>
    </location>
</feature>
<dbReference type="GeneID" id="111088910"/>
<feature type="region of interest" description="Disordered" evidence="1">
    <location>
        <begin position="1075"/>
        <end position="1104"/>
    </location>
</feature>
<organism evidence="2 3">
    <name type="scientific">Limulus polyphemus</name>
    <name type="common">Atlantic horseshoe crab</name>
    <dbReference type="NCBI Taxonomy" id="6850"/>
    <lineage>
        <taxon>Eukaryota</taxon>
        <taxon>Metazoa</taxon>
        <taxon>Ecdysozoa</taxon>
        <taxon>Arthropoda</taxon>
        <taxon>Chelicerata</taxon>
        <taxon>Merostomata</taxon>
        <taxon>Xiphosura</taxon>
        <taxon>Limulidae</taxon>
        <taxon>Limulus</taxon>
    </lineage>
</organism>
<evidence type="ECO:0000313" key="3">
    <source>
        <dbReference type="RefSeq" id="XP_022255914.1"/>
    </source>
</evidence>
<feature type="compositionally biased region" description="Basic and acidic residues" evidence="1">
    <location>
        <begin position="1095"/>
        <end position="1104"/>
    </location>
</feature>
<feature type="compositionally biased region" description="Polar residues" evidence="1">
    <location>
        <begin position="54"/>
        <end position="66"/>
    </location>
</feature>
<evidence type="ECO:0000313" key="2">
    <source>
        <dbReference type="Proteomes" id="UP000694941"/>
    </source>
</evidence>
<evidence type="ECO:0000313" key="4">
    <source>
        <dbReference type="RefSeq" id="XP_022255915.1"/>
    </source>
</evidence>
<dbReference type="RefSeq" id="XP_022255915.1">
    <property type="nucleotide sequence ID" value="XM_022400207.1"/>
</dbReference>